<dbReference type="InterPro" id="IPR014710">
    <property type="entry name" value="RmlC-like_jellyroll"/>
</dbReference>
<evidence type="ECO:0000313" key="5">
    <source>
        <dbReference type="EMBL" id="MDR6721654.1"/>
    </source>
</evidence>
<dbReference type="EMBL" id="JAVDTR010000001">
    <property type="protein sequence ID" value="MDR6721654.1"/>
    <property type="molecule type" value="Genomic_DNA"/>
</dbReference>
<dbReference type="InterPro" id="IPR003313">
    <property type="entry name" value="AraC-bd"/>
</dbReference>
<dbReference type="InterPro" id="IPR018060">
    <property type="entry name" value="HTH_AraC"/>
</dbReference>
<dbReference type="Gene3D" id="1.10.10.60">
    <property type="entry name" value="Homeodomain-like"/>
    <property type="match status" value="2"/>
</dbReference>
<dbReference type="SUPFAM" id="SSF46689">
    <property type="entry name" value="Homeodomain-like"/>
    <property type="match status" value="1"/>
</dbReference>
<organism evidence="5 6">
    <name type="scientific">Paenibacillus amylolyticus</name>
    <dbReference type="NCBI Taxonomy" id="1451"/>
    <lineage>
        <taxon>Bacteria</taxon>
        <taxon>Bacillati</taxon>
        <taxon>Bacillota</taxon>
        <taxon>Bacilli</taxon>
        <taxon>Bacillales</taxon>
        <taxon>Paenibacillaceae</taxon>
        <taxon>Paenibacillus</taxon>
    </lineage>
</organism>
<evidence type="ECO:0000256" key="1">
    <source>
        <dbReference type="ARBA" id="ARBA00023015"/>
    </source>
</evidence>
<keyword evidence="2 5" id="KW-0238">DNA-binding</keyword>
<dbReference type="Pfam" id="PF02311">
    <property type="entry name" value="AraC_binding"/>
    <property type="match status" value="1"/>
</dbReference>
<dbReference type="Pfam" id="PF12833">
    <property type="entry name" value="HTH_18"/>
    <property type="match status" value="1"/>
</dbReference>
<dbReference type="SUPFAM" id="SSF51215">
    <property type="entry name" value="Regulatory protein AraC"/>
    <property type="match status" value="1"/>
</dbReference>
<evidence type="ECO:0000259" key="4">
    <source>
        <dbReference type="PROSITE" id="PS01124"/>
    </source>
</evidence>
<dbReference type="InterPro" id="IPR009057">
    <property type="entry name" value="Homeodomain-like_sf"/>
</dbReference>
<dbReference type="PANTHER" id="PTHR43280:SF28">
    <property type="entry name" value="HTH-TYPE TRANSCRIPTIONAL ACTIVATOR RHAS"/>
    <property type="match status" value="1"/>
</dbReference>
<dbReference type="CDD" id="cd06996">
    <property type="entry name" value="cupin_Lmo2851-like_N"/>
    <property type="match status" value="1"/>
</dbReference>
<sequence length="334" mass="39582">MDLQELDRLLRTKTEIERTQQRNNEVINDLSIESEDERYFDTQRNIYRMPASFFFDKHDIYIKKHNRFAPMLEHMHEFIELNYVYSGKCHQIIAGKETQLDEGQICVLDKDVPHSIAPLGENDILINILLQRETISSLFLQRLSKKKSLIGEFLANSVLQHQHHDHFIIFKSQDHGNLQYILRRILMEYYSEQTDSMEMVRAYMQIVFGELVRVLESEHNIHLNEQENKITDILKYMEEHYRDLSLQQLSDQFSYNSTYLSNKLKKVTGLTYTQLIANIRLNAAYSLVVNTQLPFESIFKQVGYESMSFFYKKFKQVYGATPQNIRNNPVGKME</sequence>
<keyword evidence="3" id="KW-0804">Transcription</keyword>
<dbReference type="GO" id="GO:0043565">
    <property type="term" value="F:sequence-specific DNA binding"/>
    <property type="evidence" value="ECO:0007669"/>
    <property type="project" value="InterPro"/>
</dbReference>
<dbReference type="PROSITE" id="PS01124">
    <property type="entry name" value="HTH_ARAC_FAMILY_2"/>
    <property type="match status" value="1"/>
</dbReference>
<evidence type="ECO:0000256" key="2">
    <source>
        <dbReference type="ARBA" id="ARBA00023125"/>
    </source>
</evidence>
<dbReference type="PANTHER" id="PTHR43280">
    <property type="entry name" value="ARAC-FAMILY TRANSCRIPTIONAL REGULATOR"/>
    <property type="match status" value="1"/>
</dbReference>
<dbReference type="Proteomes" id="UP001254832">
    <property type="component" value="Unassembled WGS sequence"/>
</dbReference>
<dbReference type="GO" id="GO:0016853">
    <property type="term" value="F:isomerase activity"/>
    <property type="evidence" value="ECO:0007669"/>
    <property type="project" value="UniProtKB-KW"/>
</dbReference>
<dbReference type="AlphaFoldDB" id="A0AAP5LNM1"/>
<dbReference type="InterPro" id="IPR037923">
    <property type="entry name" value="HTH-like"/>
</dbReference>
<proteinExistence type="predicted"/>
<dbReference type="SMART" id="SM00342">
    <property type="entry name" value="HTH_ARAC"/>
    <property type="match status" value="1"/>
</dbReference>
<evidence type="ECO:0000313" key="6">
    <source>
        <dbReference type="Proteomes" id="UP001254832"/>
    </source>
</evidence>
<accession>A0AAP5LNM1</accession>
<reference evidence="5" key="1">
    <citation type="submission" date="2023-07" db="EMBL/GenBank/DDBJ databases">
        <title>Sorghum-associated microbial communities from plants grown in Nebraska, USA.</title>
        <authorList>
            <person name="Schachtman D."/>
        </authorList>
    </citation>
    <scope>NUCLEOTIDE SEQUENCE</scope>
    <source>
        <strain evidence="5">BE80</strain>
    </source>
</reference>
<dbReference type="Gene3D" id="2.60.120.10">
    <property type="entry name" value="Jelly Rolls"/>
    <property type="match status" value="1"/>
</dbReference>
<keyword evidence="1" id="KW-0805">Transcription regulation</keyword>
<dbReference type="GO" id="GO:0003700">
    <property type="term" value="F:DNA-binding transcription factor activity"/>
    <property type="evidence" value="ECO:0007669"/>
    <property type="project" value="InterPro"/>
</dbReference>
<name>A0AAP5LNM1_PAEAM</name>
<evidence type="ECO:0000256" key="3">
    <source>
        <dbReference type="ARBA" id="ARBA00023163"/>
    </source>
</evidence>
<gene>
    <name evidence="5" type="ORF">J2W91_000102</name>
</gene>
<dbReference type="RefSeq" id="WP_310135674.1">
    <property type="nucleotide sequence ID" value="NZ_JAVDTR010000001.1"/>
</dbReference>
<keyword evidence="5" id="KW-0413">Isomerase</keyword>
<protein>
    <submittedName>
        <fullName evidence="5">AraC-like DNA-binding protein/mannose-6-phosphate isomerase-like protein (Cupin superfamily)</fullName>
    </submittedName>
</protein>
<comment type="caution">
    <text evidence="5">The sequence shown here is derived from an EMBL/GenBank/DDBJ whole genome shotgun (WGS) entry which is preliminary data.</text>
</comment>
<feature type="domain" description="HTH araC/xylS-type" evidence="4">
    <location>
        <begin position="231"/>
        <end position="328"/>
    </location>
</feature>